<sequence length="617" mass="72897">MENSMLRYVKKSEPSKTDAPLEKESNVSSEESGISENTQGRNFGEPDDEHESMEKENENVNRNDRGIETEIENEEEKTFDFKEYHIDGDFNDPGKLATTGYSDWRNVSRMLREHEKGPNHMRCMIRWMELEVRLKKKQTIDKHMQVKINKEKKHWRDVLLRIIALVKGLAKKNIAFRGSSDKIDEDNNGNFLGMVEVFGDFDPIMQEHIRRIEKQETHHHYLSPGIQNELIMMIGTEIQQLILKKIRCAKYFSVILDTTPDISYRDHMSLIIRCVDISEMSPKIEDFFLTFLEKTVIIRKQKSEAESIAMSEIHGIENFEFLFGMVIWYEIFFVVNKLKVLVSFFRNYREPCFQAAKVEAERIAISMDIDHVSSVKAKRICKRKRYHDEEAEKVGEDVILSAEENFRINYFIKIVDQLEYILSKDGIKKTMLTEWFEMNKRMLLNTEIGPTSFDDLQTFDHVKYKTFKEACYARGMLSSDSEWKESMDEATQYAYLFQQHHLFVTLLLYCETFNFINKKFSDKELQSYTLIEIERILAQNDRSLTDFEDMPKSDKELLKKMKNSMLQDETSYNIDKEEKEYSMLIKTLNNLQKKVYDVLIDSIDHQKHTCITLSYQS</sequence>
<accession>R0H0P6</accession>
<evidence type="ECO:0000313" key="2">
    <source>
        <dbReference type="EMBL" id="EOA18190.1"/>
    </source>
</evidence>
<keyword evidence="3" id="KW-1185">Reference proteome</keyword>
<dbReference type="eggNOG" id="KOG0987">
    <property type="taxonomic scope" value="Eukaryota"/>
</dbReference>
<dbReference type="PANTHER" id="PTHR45749">
    <property type="match status" value="1"/>
</dbReference>
<name>R0H0P6_9BRAS</name>
<dbReference type="Proteomes" id="UP000029121">
    <property type="component" value="Unassembled WGS sequence"/>
</dbReference>
<feature type="region of interest" description="Disordered" evidence="1">
    <location>
        <begin position="1"/>
        <end position="67"/>
    </location>
</feature>
<organism evidence="2 3">
    <name type="scientific">Capsella rubella</name>
    <dbReference type="NCBI Taxonomy" id="81985"/>
    <lineage>
        <taxon>Eukaryota</taxon>
        <taxon>Viridiplantae</taxon>
        <taxon>Streptophyta</taxon>
        <taxon>Embryophyta</taxon>
        <taxon>Tracheophyta</taxon>
        <taxon>Spermatophyta</taxon>
        <taxon>Magnoliopsida</taxon>
        <taxon>eudicotyledons</taxon>
        <taxon>Gunneridae</taxon>
        <taxon>Pentapetalae</taxon>
        <taxon>rosids</taxon>
        <taxon>malvids</taxon>
        <taxon>Brassicales</taxon>
        <taxon>Brassicaceae</taxon>
        <taxon>Camelineae</taxon>
        <taxon>Capsella</taxon>
    </lineage>
</organism>
<feature type="compositionally biased region" description="Basic and acidic residues" evidence="1">
    <location>
        <begin position="52"/>
        <end position="67"/>
    </location>
</feature>
<dbReference type="PANTHER" id="PTHR45749:SF35">
    <property type="entry name" value="AC-LIKE TRANSPOSASE-RELATED"/>
    <property type="match status" value="1"/>
</dbReference>
<evidence type="ECO:0000313" key="3">
    <source>
        <dbReference type="Proteomes" id="UP000029121"/>
    </source>
</evidence>
<dbReference type="AlphaFoldDB" id="R0H0P6"/>
<protein>
    <submittedName>
        <fullName evidence="2">Uncharacterized protein</fullName>
    </submittedName>
</protein>
<feature type="compositionally biased region" description="Basic and acidic residues" evidence="1">
    <location>
        <begin position="10"/>
        <end position="25"/>
    </location>
</feature>
<evidence type="ECO:0000256" key="1">
    <source>
        <dbReference type="SAM" id="MobiDB-lite"/>
    </source>
</evidence>
<gene>
    <name evidence="2" type="ORF">CARUB_v10006669mg</name>
</gene>
<dbReference type="EMBL" id="KB870811">
    <property type="protein sequence ID" value="EOA18190.1"/>
    <property type="molecule type" value="Genomic_DNA"/>
</dbReference>
<reference evidence="3" key="1">
    <citation type="journal article" date="2013" name="Nat. Genet.">
        <title>The Capsella rubella genome and the genomic consequences of rapid mating system evolution.</title>
        <authorList>
            <person name="Slotte T."/>
            <person name="Hazzouri K.M."/>
            <person name="Agren J.A."/>
            <person name="Koenig D."/>
            <person name="Maumus F."/>
            <person name="Guo Y.L."/>
            <person name="Steige K."/>
            <person name="Platts A.E."/>
            <person name="Escobar J.S."/>
            <person name="Newman L.K."/>
            <person name="Wang W."/>
            <person name="Mandakova T."/>
            <person name="Vello E."/>
            <person name="Smith L.M."/>
            <person name="Henz S.R."/>
            <person name="Steffen J."/>
            <person name="Takuno S."/>
            <person name="Brandvain Y."/>
            <person name="Coop G."/>
            <person name="Andolfatto P."/>
            <person name="Hu T.T."/>
            <person name="Blanchette M."/>
            <person name="Clark R.M."/>
            <person name="Quesneville H."/>
            <person name="Nordborg M."/>
            <person name="Gaut B.S."/>
            <person name="Lysak M.A."/>
            <person name="Jenkins J."/>
            <person name="Grimwood J."/>
            <person name="Chapman J."/>
            <person name="Prochnik S."/>
            <person name="Shu S."/>
            <person name="Rokhsar D."/>
            <person name="Schmutz J."/>
            <person name="Weigel D."/>
            <person name="Wright S.I."/>
        </authorList>
    </citation>
    <scope>NUCLEOTIDE SEQUENCE [LARGE SCALE GENOMIC DNA]</scope>
    <source>
        <strain evidence="3">cv. Monte Gargano</strain>
    </source>
</reference>
<dbReference type="STRING" id="81985.R0H0P6"/>
<proteinExistence type="predicted"/>
<feature type="compositionally biased region" description="Polar residues" evidence="1">
    <location>
        <begin position="26"/>
        <end position="41"/>
    </location>
</feature>